<evidence type="ECO:0000313" key="2">
    <source>
        <dbReference type="Proteomes" id="UP000000328"/>
    </source>
</evidence>
<dbReference type="GeneID" id="92872180"/>
<proteinExistence type="predicted"/>
<name>A0A0H3D7C2_AMYMU</name>
<dbReference type="OrthoDB" id="4864610at2"/>
<sequence>MSRWRIGVPAGALAAVVLTWFVIGPAPVANTANGNGIKQFGIADVPGRATALVPGATGNRWIRLANAENFPILVQTVTATVGKPADSSGHPVPACPASSVRVDALTRPVTVPGNGTADAVLTTHMLPGTPDACRSVTFPLTYTGTAVKP</sequence>
<dbReference type="HOGENOM" id="CLU_1607368_0_0_11"/>
<organism evidence="1 2">
    <name type="scientific">Amycolatopsis mediterranei (strain U-32)</name>
    <dbReference type="NCBI Taxonomy" id="749927"/>
    <lineage>
        <taxon>Bacteria</taxon>
        <taxon>Bacillati</taxon>
        <taxon>Actinomycetota</taxon>
        <taxon>Actinomycetes</taxon>
        <taxon>Pseudonocardiales</taxon>
        <taxon>Pseudonocardiaceae</taxon>
        <taxon>Amycolatopsis</taxon>
    </lineage>
</organism>
<dbReference type="EMBL" id="CP002000">
    <property type="protein sequence ID" value="ADJ46227.1"/>
    <property type="molecule type" value="Genomic_DNA"/>
</dbReference>
<dbReference type="PATRIC" id="fig|749927.5.peg.4608"/>
<accession>A0A0H3D7C2</accession>
<dbReference type="Proteomes" id="UP000000328">
    <property type="component" value="Chromosome"/>
</dbReference>
<dbReference type="RefSeq" id="WP_013226299.1">
    <property type="nucleotide sequence ID" value="NC_014318.1"/>
</dbReference>
<dbReference type="AlphaFoldDB" id="A0A0H3D7C2"/>
<dbReference type="KEGG" id="amd:AMED_4456"/>
<protein>
    <submittedName>
        <fullName evidence="1">Uncharacterized protein</fullName>
    </submittedName>
</protein>
<gene>
    <name evidence="1" type="ordered locus">AMED_4456</name>
</gene>
<evidence type="ECO:0000313" key="1">
    <source>
        <dbReference type="EMBL" id="ADJ46227.1"/>
    </source>
</evidence>
<dbReference type="eggNOG" id="ENOG5031V84">
    <property type="taxonomic scope" value="Bacteria"/>
</dbReference>
<reference evidence="1 2" key="1">
    <citation type="journal article" date="2010" name="Cell Res.">
        <title>Complete genome sequence of the rifamycin SV-producing Amycolatopsis mediterranei U32 revealed its genetic characteristics in phylogeny and metabolism.</title>
        <authorList>
            <person name="Zhao W."/>
            <person name="Zhong Y."/>
            <person name="Yuan H."/>
            <person name="Wang J."/>
            <person name="Zheng H."/>
            <person name="Wang Y."/>
            <person name="Cen X."/>
            <person name="Xu F."/>
            <person name="Bai J."/>
            <person name="Han X."/>
            <person name="Lu G."/>
            <person name="Zhu Y."/>
            <person name="Shao Z."/>
            <person name="Yan H."/>
            <person name="Li C."/>
            <person name="Peng N."/>
            <person name="Zhang Z."/>
            <person name="Zhang Y."/>
            <person name="Lin W."/>
            <person name="Fan Y."/>
            <person name="Qin Z."/>
            <person name="Hu Y."/>
            <person name="Zhu B."/>
            <person name="Wang S."/>
            <person name="Ding X."/>
            <person name="Zhao G.P."/>
        </authorList>
    </citation>
    <scope>NUCLEOTIDE SEQUENCE [LARGE SCALE GENOMIC DNA]</scope>
    <source>
        <strain evidence="2">U-32</strain>
    </source>
</reference>